<dbReference type="InterPro" id="IPR005119">
    <property type="entry name" value="LysR_subst-bd"/>
</dbReference>
<dbReference type="Gene3D" id="3.40.190.290">
    <property type="match status" value="1"/>
</dbReference>
<dbReference type="Proteomes" id="UP000255265">
    <property type="component" value="Unassembled WGS sequence"/>
</dbReference>
<dbReference type="InterPro" id="IPR036390">
    <property type="entry name" value="WH_DNA-bd_sf"/>
</dbReference>
<dbReference type="FunFam" id="1.10.10.10:FF:000001">
    <property type="entry name" value="LysR family transcriptional regulator"/>
    <property type="match status" value="1"/>
</dbReference>
<reference evidence="6 7" key="1">
    <citation type="submission" date="2018-07" db="EMBL/GenBank/DDBJ databases">
        <title>Genomic Encyclopedia of Type Strains, Phase IV (KMG-IV): sequencing the most valuable type-strain genomes for metagenomic binning, comparative biology and taxonomic classification.</title>
        <authorList>
            <person name="Goeker M."/>
        </authorList>
    </citation>
    <scope>NUCLEOTIDE SEQUENCE [LARGE SCALE GENOMIC DNA]</scope>
    <source>
        <strain evidence="6 7">DSM 21352</strain>
    </source>
</reference>
<dbReference type="GO" id="GO:0003700">
    <property type="term" value="F:DNA-binding transcription factor activity"/>
    <property type="evidence" value="ECO:0007669"/>
    <property type="project" value="InterPro"/>
</dbReference>
<evidence type="ECO:0000256" key="3">
    <source>
        <dbReference type="ARBA" id="ARBA00023125"/>
    </source>
</evidence>
<evidence type="ECO:0000313" key="6">
    <source>
        <dbReference type="EMBL" id="RDI28333.1"/>
    </source>
</evidence>
<dbReference type="Pfam" id="PF00126">
    <property type="entry name" value="HTH_1"/>
    <property type="match status" value="1"/>
</dbReference>
<evidence type="ECO:0000313" key="7">
    <source>
        <dbReference type="Proteomes" id="UP000255265"/>
    </source>
</evidence>
<dbReference type="PANTHER" id="PTHR30537">
    <property type="entry name" value="HTH-TYPE TRANSCRIPTIONAL REGULATOR"/>
    <property type="match status" value="1"/>
</dbReference>
<dbReference type="InterPro" id="IPR036388">
    <property type="entry name" value="WH-like_DNA-bd_sf"/>
</dbReference>
<organism evidence="6 7">
    <name type="scientific">Pseudacidovorax intermedius</name>
    <dbReference type="NCBI Taxonomy" id="433924"/>
    <lineage>
        <taxon>Bacteria</taxon>
        <taxon>Pseudomonadati</taxon>
        <taxon>Pseudomonadota</taxon>
        <taxon>Betaproteobacteria</taxon>
        <taxon>Burkholderiales</taxon>
        <taxon>Comamonadaceae</taxon>
        <taxon>Pseudacidovorax</taxon>
    </lineage>
</organism>
<evidence type="ECO:0000256" key="4">
    <source>
        <dbReference type="ARBA" id="ARBA00023163"/>
    </source>
</evidence>
<dbReference type="InterPro" id="IPR058163">
    <property type="entry name" value="LysR-type_TF_proteobact-type"/>
</dbReference>
<accession>A0A370FM28</accession>
<dbReference type="PROSITE" id="PS50931">
    <property type="entry name" value="HTH_LYSR"/>
    <property type="match status" value="1"/>
</dbReference>
<keyword evidence="2" id="KW-0805">Transcription regulation</keyword>
<dbReference type="SUPFAM" id="SSF53850">
    <property type="entry name" value="Periplasmic binding protein-like II"/>
    <property type="match status" value="1"/>
</dbReference>
<proteinExistence type="inferred from homology"/>
<dbReference type="GO" id="GO:0043565">
    <property type="term" value="F:sequence-specific DNA binding"/>
    <property type="evidence" value="ECO:0007669"/>
    <property type="project" value="TreeGrafter"/>
</dbReference>
<dbReference type="InterPro" id="IPR000847">
    <property type="entry name" value="LysR_HTH_N"/>
</dbReference>
<name>A0A370FM28_9BURK</name>
<keyword evidence="3" id="KW-0238">DNA-binding</keyword>
<dbReference type="SUPFAM" id="SSF46785">
    <property type="entry name" value="Winged helix' DNA-binding domain"/>
    <property type="match status" value="1"/>
</dbReference>
<evidence type="ECO:0000256" key="1">
    <source>
        <dbReference type="ARBA" id="ARBA00009437"/>
    </source>
</evidence>
<dbReference type="PANTHER" id="PTHR30537:SF66">
    <property type="entry name" value="IRON-REGULATED VIRULENCE REGULATORY PROTEIN IRGB"/>
    <property type="match status" value="1"/>
</dbReference>
<comment type="caution">
    <text evidence="6">The sequence shown here is derived from an EMBL/GenBank/DDBJ whole genome shotgun (WGS) entry which is preliminary data.</text>
</comment>
<dbReference type="GO" id="GO:0006351">
    <property type="term" value="P:DNA-templated transcription"/>
    <property type="evidence" value="ECO:0007669"/>
    <property type="project" value="TreeGrafter"/>
</dbReference>
<comment type="similarity">
    <text evidence="1">Belongs to the LysR transcriptional regulatory family.</text>
</comment>
<dbReference type="EMBL" id="QQAV01000001">
    <property type="protein sequence ID" value="RDI28333.1"/>
    <property type="molecule type" value="Genomic_DNA"/>
</dbReference>
<sequence length="333" mass="37029">MLFFAWHLQNPLRLPNAFARSAQMESIRFAESLAVFVDVAEAGSFSAVARRRGMVASSVARQIGALEQDLKVPLFTRSTRALVPTEAGVLLLERARKILRDMTDARSEVVSLDRSVQGLLRVSCVPAFGRRHVVPHLGSLFERHPALRVELELTERLVDPVLERFDLVIRIGPQPDSSLVGQRIGSQRYIMGASPAYLARHGRPERFEDLAHHRLIDRQHSTSARGWRELDGFDWSQPPHFVLESDDCDSRRHCAAQGLGIALMPNWAIGEDLAAGRIVELQLEGAPRQPASGIYMLRAAPQASLKVRAFTEHLLESIGRSASWVSDTATALQ</sequence>
<keyword evidence="4" id="KW-0804">Transcription</keyword>
<dbReference type="Pfam" id="PF03466">
    <property type="entry name" value="LysR_substrate"/>
    <property type="match status" value="1"/>
</dbReference>
<gene>
    <name evidence="6" type="ORF">DFR41_10185</name>
</gene>
<keyword evidence="7" id="KW-1185">Reference proteome</keyword>
<dbReference type="AlphaFoldDB" id="A0A370FM28"/>
<dbReference type="Gene3D" id="1.10.10.10">
    <property type="entry name" value="Winged helix-like DNA-binding domain superfamily/Winged helix DNA-binding domain"/>
    <property type="match status" value="1"/>
</dbReference>
<feature type="domain" description="HTH lysR-type" evidence="5">
    <location>
        <begin position="33"/>
        <end position="85"/>
    </location>
</feature>
<protein>
    <submittedName>
        <fullName evidence="6">LysR family transcriptional regulator</fullName>
    </submittedName>
</protein>
<evidence type="ECO:0000256" key="2">
    <source>
        <dbReference type="ARBA" id="ARBA00023015"/>
    </source>
</evidence>
<dbReference type="CDD" id="cd08422">
    <property type="entry name" value="PBP2_CrgA_like"/>
    <property type="match status" value="1"/>
</dbReference>
<evidence type="ECO:0000259" key="5">
    <source>
        <dbReference type="PROSITE" id="PS50931"/>
    </source>
</evidence>